<keyword evidence="2 3" id="KW-0862">Zinc</keyword>
<dbReference type="Proteomes" id="UP000215465">
    <property type="component" value="Chromosome 1"/>
</dbReference>
<evidence type="ECO:0000313" key="4">
    <source>
        <dbReference type="EMBL" id="OAM16841.1"/>
    </source>
</evidence>
<keyword evidence="1 3" id="KW-0479">Metal-binding</keyword>
<feature type="binding site" evidence="3">
    <location>
        <position position="27"/>
    </location>
    <ligand>
        <name>Zn(2+)</name>
        <dbReference type="ChEBI" id="CHEBI:29105"/>
    </ligand>
</feature>
<dbReference type="EMBL" id="LXSG01000024">
    <property type="protein sequence ID" value="OAM20508.1"/>
    <property type="molecule type" value="Genomic_DNA"/>
</dbReference>
<dbReference type="PANTHER" id="PTHR36150:SF1">
    <property type="entry name" value="DNA GYRASE INHIBITOR YACG"/>
    <property type="match status" value="1"/>
</dbReference>
<evidence type="ECO:0000313" key="8">
    <source>
        <dbReference type="Proteomes" id="UP000077589"/>
    </source>
</evidence>
<dbReference type="KEGG" id="ecor:SAMEA4412678_0737"/>
<feature type="binding site" evidence="3">
    <location>
        <position position="31"/>
    </location>
    <ligand>
        <name>Zn(2+)</name>
        <dbReference type="ChEBI" id="CHEBI:29105"/>
    </ligand>
</feature>
<dbReference type="GeneID" id="60769632"/>
<name>A0A1A9RET3_EIKCO</name>
<dbReference type="InterPro" id="IPR013088">
    <property type="entry name" value="Znf_NHR/GATA"/>
</dbReference>
<comment type="cofactor">
    <cofactor evidence="3">
        <name>Zn(2+)</name>
        <dbReference type="ChEBI" id="CHEBI:29105"/>
    </cofactor>
    <text evidence="3">Binds 1 zinc ion.</text>
</comment>
<dbReference type="Pfam" id="PF03884">
    <property type="entry name" value="YacG"/>
    <property type="match status" value="1"/>
</dbReference>
<organism evidence="4 9">
    <name type="scientific">Eikenella corrodens</name>
    <dbReference type="NCBI Taxonomy" id="539"/>
    <lineage>
        <taxon>Bacteria</taxon>
        <taxon>Pseudomonadati</taxon>
        <taxon>Pseudomonadota</taxon>
        <taxon>Betaproteobacteria</taxon>
        <taxon>Neisseriales</taxon>
        <taxon>Neisseriaceae</taxon>
        <taxon>Eikenella</taxon>
    </lineage>
</organism>
<dbReference type="AlphaFoldDB" id="A0A1A9RET3"/>
<dbReference type="Gene3D" id="3.30.50.10">
    <property type="entry name" value="Erythroid Transcription Factor GATA-1, subunit A"/>
    <property type="match status" value="1"/>
</dbReference>
<dbReference type="GO" id="GO:0008657">
    <property type="term" value="F:DNA topoisomerase type II (double strand cut, ATP-hydrolyzing) inhibitor activity"/>
    <property type="evidence" value="ECO:0007669"/>
    <property type="project" value="UniProtKB-UniRule"/>
</dbReference>
<evidence type="ECO:0000313" key="9">
    <source>
        <dbReference type="Proteomes" id="UP000078003"/>
    </source>
</evidence>
<evidence type="ECO:0000256" key="3">
    <source>
        <dbReference type="HAMAP-Rule" id="MF_00649"/>
    </source>
</evidence>
<dbReference type="EMBL" id="LXSF01000004">
    <property type="protein sequence ID" value="OAM16841.1"/>
    <property type="molecule type" value="Genomic_DNA"/>
</dbReference>
<evidence type="ECO:0000313" key="11">
    <source>
        <dbReference type="Proteomes" id="UP000215465"/>
    </source>
</evidence>
<evidence type="ECO:0000313" key="7">
    <source>
        <dbReference type="EMBL" id="SNW07703.1"/>
    </source>
</evidence>
<reference evidence="4" key="2">
    <citation type="submission" date="2016-05" db="EMBL/GenBank/DDBJ databases">
        <authorList>
            <person name="Lavstsen T."/>
            <person name="Jespersen J.S."/>
        </authorList>
    </citation>
    <scope>NUCLEOTIDE SEQUENCE</scope>
    <source>
        <strain evidence="4">NML01-0328</strain>
        <strain evidence="5">NML04-0072</strain>
        <strain evidence="6">NML120819</strain>
    </source>
</reference>
<evidence type="ECO:0000256" key="2">
    <source>
        <dbReference type="ARBA" id="ARBA00022833"/>
    </source>
</evidence>
<feature type="binding site" evidence="3">
    <location>
        <position position="8"/>
    </location>
    <ligand>
        <name>Zn(2+)</name>
        <dbReference type="ChEBI" id="CHEBI:29105"/>
    </ligand>
</feature>
<dbReference type="Proteomes" id="UP000078103">
    <property type="component" value="Unassembled WGS sequence"/>
</dbReference>
<dbReference type="Proteomes" id="UP000078003">
    <property type="component" value="Unassembled WGS sequence"/>
</dbReference>
<dbReference type="EMBL" id="LXSH01000010">
    <property type="protein sequence ID" value="OAM24137.1"/>
    <property type="molecule type" value="Genomic_DNA"/>
</dbReference>
<comment type="function">
    <text evidence="3">Inhibits all the catalytic activities of DNA gyrase by preventing its interaction with DNA. Acts by binding directly to the C-terminal domain of GyrB, which probably disrupts DNA binding by the gyrase.</text>
</comment>
<gene>
    <name evidence="3 7" type="primary">yacG</name>
    <name evidence="4" type="ORF">A7P85_05190</name>
    <name evidence="6" type="ORF">A7P89_02490</name>
    <name evidence="5" type="ORF">A7P90_03830</name>
    <name evidence="7" type="ORF">SAMEA4412678_00737</name>
</gene>
<dbReference type="Proteomes" id="UP000077589">
    <property type="component" value="Unassembled WGS sequence"/>
</dbReference>
<evidence type="ECO:0000313" key="10">
    <source>
        <dbReference type="Proteomes" id="UP000078103"/>
    </source>
</evidence>
<comment type="similarity">
    <text evidence="3">Belongs to the DNA gyrase inhibitor YacG family.</text>
</comment>
<dbReference type="STRING" id="539.A7P85_05190"/>
<reference evidence="7 11" key="3">
    <citation type="submission" date="2017-06" db="EMBL/GenBank/DDBJ databases">
        <authorList>
            <consortium name="Pathogen Informatics"/>
        </authorList>
    </citation>
    <scope>NUCLEOTIDE SEQUENCE [LARGE SCALE GENOMIC DNA]</scope>
    <source>
        <strain evidence="7 11">NCTC10596</strain>
    </source>
</reference>
<dbReference type="EMBL" id="LT906482">
    <property type="protein sequence ID" value="SNW07703.1"/>
    <property type="molecule type" value="Genomic_DNA"/>
</dbReference>
<accession>A0A1A9RET3</accession>
<dbReference type="GO" id="GO:0006355">
    <property type="term" value="P:regulation of DNA-templated transcription"/>
    <property type="evidence" value="ECO:0007669"/>
    <property type="project" value="InterPro"/>
</dbReference>
<feature type="binding site" evidence="3">
    <location>
        <position position="11"/>
    </location>
    <ligand>
        <name>Zn(2+)</name>
        <dbReference type="ChEBI" id="CHEBI:29105"/>
    </ligand>
</feature>
<reference evidence="8 9" key="1">
    <citation type="submission" date="2016-05" db="EMBL/GenBank/DDBJ databases">
        <title>Draft genome of Corynebacterium afermentans subsp. afermentans LCDC 88199T.</title>
        <authorList>
            <person name="Bernier A.-M."/>
            <person name="Bernard K."/>
        </authorList>
    </citation>
    <scope>NUCLEOTIDE SEQUENCE [LARGE SCALE GENOMIC DNA]</scope>
    <source>
        <strain evidence="9">NML01-0328</strain>
        <strain evidence="8">NML04-0072</strain>
        <strain evidence="10">NML120819</strain>
    </source>
</reference>
<sequence length="60" mass="6916">MTQPTVSCPTCQKPVLWNENSPYRPFCSQRCKMIDLGTWADESYRIPSQEEAPPQMGDHE</sequence>
<proteinExistence type="inferred from homology"/>
<protein>
    <recommendedName>
        <fullName evidence="3">DNA gyrase inhibitor YacG</fullName>
    </recommendedName>
</protein>
<dbReference type="InterPro" id="IPR005584">
    <property type="entry name" value="DNA_gyrase_inhibitor_YacG"/>
</dbReference>
<comment type="subunit">
    <text evidence="3">Interacts with GyrB.</text>
</comment>
<dbReference type="RefSeq" id="WP_003823528.1">
    <property type="nucleotide sequence ID" value="NZ_CAUTFU010000006.1"/>
</dbReference>
<dbReference type="OrthoDB" id="9809663at2"/>
<evidence type="ECO:0000313" key="5">
    <source>
        <dbReference type="EMBL" id="OAM20508.1"/>
    </source>
</evidence>
<dbReference type="SUPFAM" id="SSF57716">
    <property type="entry name" value="Glucocorticoid receptor-like (DNA-binding domain)"/>
    <property type="match status" value="1"/>
</dbReference>
<dbReference type="NCBIfam" id="NF001638">
    <property type="entry name" value="PRK00418.1"/>
    <property type="match status" value="1"/>
</dbReference>
<evidence type="ECO:0000256" key="1">
    <source>
        <dbReference type="ARBA" id="ARBA00022723"/>
    </source>
</evidence>
<evidence type="ECO:0000313" key="6">
    <source>
        <dbReference type="EMBL" id="OAM24137.1"/>
    </source>
</evidence>
<dbReference type="PANTHER" id="PTHR36150">
    <property type="entry name" value="DNA GYRASE INHIBITOR YACG"/>
    <property type="match status" value="1"/>
</dbReference>
<dbReference type="HAMAP" id="MF_00649">
    <property type="entry name" value="DNA_gyrase_inhibitor_YacG"/>
    <property type="match status" value="1"/>
</dbReference>
<dbReference type="GO" id="GO:0008270">
    <property type="term" value="F:zinc ion binding"/>
    <property type="evidence" value="ECO:0007669"/>
    <property type="project" value="UniProtKB-UniRule"/>
</dbReference>